<evidence type="ECO:0000256" key="5">
    <source>
        <dbReference type="ARBA" id="ARBA00023136"/>
    </source>
</evidence>
<feature type="domain" description="ABC3 transporter permease C-terminal" evidence="8">
    <location>
        <begin position="699"/>
        <end position="814"/>
    </location>
</feature>
<protein>
    <submittedName>
        <fullName evidence="9">ABC transporter permease</fullName>
    </submittedName>
</protein>
<keyword evidence="2" id="KW-1003">Cell membrane</keyword>
<dbReference type="Pfam" id="PF02687">
    <property type="entry name" value="FtsX"/>
    <property type="match status" value="2"/>
</dbReference>
<dbReference type="GO" id="GO:0022857">
    <property type="term" value="F:transmembrane transporter activity"/>
    <property type="evidence" value="ECO:0007669"/>
    <property type="project" value="TreeGrafter"/>
</dbReference>
<evidence type="ECO:0000256" key="7">
    <source>
        <dbReference type="SAM" id="Phobius"/>
    </source>
</evidence>
<feature type="domain" description="ABC3 transporter permease C-terminal" evidence="8">
    <location>
        <begin position="249"/>
        <end position="367"/>
    </location>
</feature>
<comment type="similarity">
    <text evidence="6">Belongs to the ABC-4 integral membrane protein family.</text>
</comment>
<sequence length="825" mass="85805">MTTTTLRTRWTAFTGSFVALSLGVALIAVMGLALAATLDAPARGPERFAAAPLVVRGADTLRVRTPNGPKTQQLAHPRPVPKEVIAQLRILGRVVEDRAFAVRADTSTAPDDLLAHPWSTAAFAPYTLTEGRPPRTAGEAVVTGDWAKPGDRVPTAYGTVRIVGTVSPPGTAPGFEDAMFLTDARAAELAPYSAQLVVDTDDVTAVREAVRGVDGVTVLTGGARRLADADPGRDREALTALNALFGTAGGVTGFVSVFVVASTFAFTVAQRQREFGLLRTAGATPGQLRRMVLAEALAVGVLASATGCALGAYGAPRLVEWTVKAGVAPRWFVLGDQVWPYHLAFWTGLLVALCGVVSASWRAGRIAPTEALREAAPHTRPLPRTRLLIGAALLLTAVLTLAISLFTDPGDLLHRKTYTSRPLLLITATALLAPVLIRPLISLLTRPLARLPGATVLLARANTTANVRRTAAIAAPVLVTVALTGSLLGATATLTGARATELRHATTADLVATAPPGAAFDTQLATRLRTLPGVAEVSATAPTAVYVLEEGVALVKSEARTADPVPLSATADLPVTSGRVTDLDDDSIIVNEEWERHTVGERVTVWLGDGTKRSLRIAATMATGTGDNGAYVTPANARGARPDRLDVTLAADADTPSTTANLRRALKGTGGRLLTNPQWMSASSPPSAANPATRVGLFLVLGIALAYTGISLASTMTMATSDRARELAALRLAGATRRQVLGVVGAEALLMVTVGAVLGLLVAALNLLGMWSALRVLSVRTSLELPWPALATTTMACAALAVASALAPAALSLRRRPVDLAGIRE</sequence>
<feature type="transmembrane region" description="Helical" evidence="7">
    <location>
        <begin position="290"/>
        <end position="313"/>
    </location>
</feature>
<dbReference type="EMBL" id="JAAGLU010000008">
    <property type="protein sequence ID" value="NEC86336.1"/>
    <property type="molecule type" value="Genomic_DNA"/>
</dbReference>
<evidence type="ECO:0000259" key="8">
    <source>
        <dbReference type="Pfam" id="PF02687"/>
    </source>
</evidence>
<comment type="subcellular location">
    <subcellularLocation>
        <location evidence="1">Cell membrane</location>
        <topology evidence="1">Multi-pass membrane protein</topology>
    </subcellularLocation>
</comment>
<feature type="transmembrane region" description="Helical" evidence="7">
    <location>
        <begin position="243"/>
        <end position="269"/>
    </location>
</feature>
<feature type="transmembrane region" description="Helical" evidence="7">
    <location>
        <begin position="423"/>
        <end position="441"/>
    </location>
</feature>
<evidence type="ECO:0000256" key="2">
    <source>
        <dbReference type="ARBA" id="ARBA00022475"/>
    </source>
</evidence>
<accession>A0A6B3BPT4</accession>
<organism evidence="9">
    <name type="scientific">Streptomyces sp. SID12501</name>
    <dbReference type="NCBI Taxonomy" id="2706042"/>
    <lineage>
        <taxon>Bacteria</taxon>
        <taxon>Bacillati</taxon>
        <taxon>Actinomycetota</taxon>
        <taxon>Actinomycetes</taxon>
        <taxon>Kitasatosporales</taxon>
        <taxon>Streptomycetaceae</taxon>
        <taxon>Streptomyces</taxon>
    </lineage>
</organism>
<evidence type="ECO:0000256" key="4">
    <source>
        <dbReference type="ARBA" id="ARBA00022989"/>
    </source>
</evidence>
<feature type="transmembrane region" description="Helical" evidence="7">
    <location>
        <begin position="385"/>
        <end position="403"/>
    </location>
</feature>
<feature type="transmembrane region" description="Helical" evidence="7">
    <location>
        <begin position="785"/>
        <end position="807"/>
    </location>
</feature>
<name>A0A6B3BPT4_9ACTN</name>
<feature type="transmembrane region" description="Helical" evidence="7">
    <location>
        <begin position="695"/>
        <end position="719"/>
    </location>
</feature>
<gene>
    <name evidence="9" type="ORF">G3I71_10995</name>
</gene>
<proteinExistence type="inferred from homology"/>
<keyword evidence="4 7" id="KW-1133">Transmembrane helix</keyword>
<dbReference type="PANTHER" id="PTHR30572:SF4">
    <property type="entry name" value="ABC TRANSPORTER PERMEASE YTRF"/>
    <property type="match status" value="1"/>
</dbReference>
<dbReference type="AlphaFoldDB" id="A0A6B3BPT4"/>
<evidence type="ECO:0000313" key="9">
    <source>
        <dbReference type="EMBL" id="NEC86336.1"/>
    </source>
</evidence>
<feature type="transmembrane region" description="Helical" evidence="7">
    <location>
        <begin position="740"/>
        <end position="765"/>
    </location>
</feature>
<reference evidence="9" key="1">
    <citation type="submission" date="2020-01" db="EMBL/GenBank/DDBJ databases">
        <title>Insect and environment-associated Actinomycetes.</title>
        <authorList>
            <person name="Currrie C."/>
            <person name="Chevrette M."/>
            <person name="Carlson C."/>
            <person name="Stubbendieck R."/>
            <person name="Wendt-Pienkowski E."/>
        </authorList>
    </citation>
    <scope>NUCLEOTIDE SEQUENCE</scope>
    <source>
        <strain evidence="9">SID12501</strain>
    </source>
</reference>
<evidence type="ECO:0000256" key="3">
    <source>
        <dbReference type="ARBA" id="ARBA00022692"/>
    </source>
</evidence>
<feature type="transmembrane region" description="Helical" evidence="7">
    <location>
        <begin position="343"/>
        <end position="364"/>
    </location>
</feature>
<dbReference type="GO" id="GO:0005886">
    <property type="term" value="C:plasma membrane"/>
    <property type="evidence" value="ECO:0007669"/>
    <property type="project" value="UniProtKB-SubCell"/>
</dbReference>
<keyword evidence="5 7" id="KW-0472">Membrane</keyword>
<dbReference type="InterPro" id="IPR003838">
    <property type="entry name" value="ABC3_permease_C"/>
</dbReference>
<comment type="caution">
    <text evidence="9">The sequence shown here is derived from an EMBL/GenBank/DDBJ whole genome shotgun (WGS) entry which is preliminary data.</text>
</comment>
<evidence type="ECO:0000256" key="1">
    <source>
        <dbReference type="ARBA" id="ARBA00004651"/>
    </source>
</evidence>
<evidence type="ECO:0000256" key="6">
    <source>
        <dbReference type="ARBA" id="ARBA00038076"/>
    </source>
</evidence>
<dbReference type="InterPro" id="IPR050250">
    <property type="entry name" value="Macrolide_Exporter_MacB"/>
</dbReference>
<dbReference type="RefSeq" id="WP_164313802.1">
    <property type="nucleotide sequence ID" value="NZ_JAAGLU010000008.1"/>
</dbReference>
<dbReference type="PANTHER" id="PTHR30572">
    <property type="entry name" value="MEMBRANE COMPONENT OF TRANSPORTER-RELATED"/>
    <property type="match status" value="1"/>
</dbReference>
<keyword evidence="3 7" id="KW-0812">Transmembrane</keyword>
<feature type="transmembrane region" description="Helical" evidence="7">
    <location>
        <begin position="470"/>
        <end position="494"/>
    </location>
</feature>